<feature type="signal peptide" evidence="1">
    <location>
        <begin position="1"/>
        <end position="20"/>
    </location>
</feature>
<evidence type="ECO:0000313" key="4">
    <source>
        <dbReference type="Proteomes" id="UP000011083"/>
    </source>
</evidence>
<evidence type="ECO:0000259" key="2">
    <source>
        <dbReference type="Pfam" id="PF18896"/>
    </source>
</evidence>
<dbReference type="VEuPathDB" id="AmoebaDB:ACA1_187480"/>
<evidence type="ECO:0000256" key="1">
    <source>
        <dbReference type="SAM" id="SignalP"/>
    </source>
</evidence>
<dbReference type="Gene3D" id="1.10.530.10">
    <property type="match status" value="1"/>
</dbReference>
<dbReference type="OrthoDB" id="17373at2759"/>
<dbReference type="AlphaFoldDB" id="L8GUT5"/>
<keyword evidence="4" id="KW-1185">Reference proteome</keyword>
<gene>
    <name evidence="3" type="ORF">ACA1_187480</name>
</gene>
<dbReference type="InterPro" id="IPR023346">
    <property type="entry name" value="Lysozyme-like_dom_sf"/>
</dbReference>
<sequence>MKAVLFLFALFLAVPLLVQADTCGGNCPSNDCSSCPCGYSSSYVDVGSACSQFSGWDQGCCQCIANHESGGNLNAANQNYDGSYDIGLWQINDQNWGQCSGGNAPCDFNSNLNCAIKVWSWGGNSFRLWSTCSACGCC</sequence>
<accession>L8GUT5</accession>
<dbReference type="Pfam" id="PF18896">
    <property type="entry name" value="SLT_3"/>
    <property type="match status" value="1"/>
</dbReference>
<protein>
    <recommendedName>
        <fullName evidence="2">Transglycosylase SLT domain-containing protein</fullName>
    </recommendedName>
</protein>
<dbReference type="InterPro" id="IPR043992">
    <property type="entry name" value="SLT_3"/>
</dbReference>
<feature type="chain" id="PRO_5003990111" description="Transglycosylase SLT domain-containing protein" evidence="1">
    <location>
        <begin position="21"/>
        <end position="138"/>
    </location>
</feature>
<organism evidence="3 4">
    <name type="scientific">Acanthamoeba castellanii (strain ATCC 30010 / Neff)</name>
    <dbReference type="NCBI Taxonomy" id="1257118"/>
    <lineage>
        <taxon>Eukaryota</taxon>
        <taxon>Amoebozoa</taxon>
        <taxon>Discosea</taxon>
        <taxon>Longamoebia</taxon>
        <taxon>Centramoebida</taxon>
        <taxon>Acanthamoebidae</taxon>
        <taxon>Acanthamoeba</taxon>
    </lineage>
</organism>
<dbReference type="EMBL" id="KB008020">
    <property type="protein sequence ID" value="ELR15861.1"/>
    <property type="molecule type" value="Genomic_DNA"/>
</dbReference>
<dbReference type="Proteomes" id="UP000011083">
    <property type="component" value="Unassembled WGS sequence"/>
</dbReference>
<dbReference type="SUPFAM" id="SSF53955">
    <property type="entry name" value="Lysozyme-like"/>
    <property type="match status" value="1"/>
</dbReference>
<proteinExistence type="predicted"/>
<name>L8GUT5_ACACF</name>
<reference evidence="3 4" key="1">
    <citation type="journal article" date="2013" name="Genome Biol.">
        <title>Genome of Acanthamoeba castellanii highlights extensive lateral gene transfer and early evolution of tyrosine kinase signaling.</title>
        <authorList>
            <person name="Clarke M."/>
            <person name="Lohan A.J."/>
            <person name="Liu B."/>
            <person name="Lagkouvardos I."/>
            <person name="Roy S."/>
            <person name="Zafar N."/>
            <person name="Bertelli C."/>
            <person name="Schilde C."/>
            <person name="Kianianmomeni A."/>
            <person name="Burglin T.R."/>
            <person name="Frech C."/>
            <person name="Turcotte B."/>
            <person name="Kopec K.O."/>
            <person name="Synnott J.M."/>
            <person name="Choo C."/>
            <person name="Paponov I."/>
            <person name="Finkler A."/>
            <person name="Soon Heng Tan C."/>
            <person name="Hutchins A.P."/>
            <person name="Weinmeier T."/>
            <person name="Rattei T."/>
            <person name="Chu J.S."/>
            <person name="Gimenez G."/>
            <person name="Irimia M."/>
            <person name="Rigden D.J."/>
            <person name="Fitzpatrick D.A."/>
            <person name="Lorenzo-Morales J."/>
            <person name="Bateman A."/>
            <person name="Chiu C.H."/>
            <person name="Tang P."/>
            <person name="Hegemann P."/>
            <person name="Fromm H."/>
            <person name="Raoult D."/>
            <person name="Greub G."/>
            <person name="Miranda-Saavedra D."/>
            <person name="Chen N."/>
            <person name="Nash P."/>
            <person name="Ginger M.L."/>
            <person name="Horn M."/>
            <person name="Schaap P."/>
            <person name="Caler L."/>
            <person name="Loftus B."/>
        </authorList>
    </citation>
    <scope>NUCLEOTIDE SEQUENCE [LARGE SCALE GENOMIC DNA]</scope>
    <source>
        <strain evidence="3 4">Neff</strain>
    </source>
</reference>
<evidence type="ECO:0000313" key="3">
    <source>
        <dbReference type="EMBL" id="ELR15861.1"/>
    </source>
</evidence>
<keyword evidence="1" id="KW-0732">Signal</keyword>
<dbReference type="GeneID" id="14916576"/>
<feature type="domain" description="Transglycosylase SLT" evidence="2">
    <location>
        <begin position="63"/>
        <end position="131"/>
    </location>
</feature>
<dbReference type="RefSeq" id="XP_004337874.1">
    <property type="nucleotide sequence ID" value="XM_004337826.1"/>
</dbReference>
<dbReference type="KEGG" id="acan:ACA1_187480"/>